<evidence type="ECO:0000313" key="3">
    <source>
        <dbReference type="Proteomes" id="UP001341840"/>
    </source>
</evidence>
<dbReference type="EMBL" id="JASCZI010060438">
    <property type="protein sequence ID" value="MED6131415.1"/>
    <property type="molecule type" value="Genomic_DNA"/>
</dbReference>
<proteinExistence type="predicted"/>
<keyword evidence="3" id="KW-1185">Reference proteome</keyword>
<organism evidence="2 3">
    <name type="scientific">Stylosanthes scabra</name>
    <dbReference type="NCBI Taxonomy" id="79078"/>
    <lineage>
        <taxon>Eukaryota</taxon>
        <taxon>Viridiplantae</taxon>
        <taxon>Streptophyta</taxon>
        <taxon>Embryophyta</taxon>
        <taxon>Tracheophyta</taxon>
        <taxon>Spermatophyta</taxon>
        <taxon>Magnoliopsida</taxon>
        <taxon>eudicotyledons</taxon>
        <taxon>Gunneridae</taxon>
        <taxon>Pentapetalae</taxon>
        <taxon>rosids</taxon>
        <taxon>fabids</taxon>
        <taxon>Fabales</taxon>
        <taxon>Fabaceae</taxon>
        <taxon>Papilionoideae</taxon>
        <taxon>50 kb inversion clade</taxon>
        <taxon>dalbergioids sensu lato</taxon>
        <taxon>Dalbergieae</taxon>
        <taxon>Pterocarpus clade</taxon>
        <taxon>Stylosanthes</taxon>
    </lineage>
</organism>
<sequence>MTESFAQINNVVSSSGGLTSNPQYVHIRGASWIMHVRATIPQAHVTSQPPEYPTLKEEWIIYLDNVSVGSVAEVPIKPCESFGSPSIAPKRGRNWPKRSSNHSHGGLSPTINLGKSPKQPLPAHHQLETLIGTPQPPM</sequence>
<feature type="region of interest" description="Disordered" evidence="1">
    <location>
        <begin position="81"/>
        <end position="138"/>
    </location>
</feature>
<evidence type="ECO:0000256" key="1">
    <source>
        <dbReference type="SAM" id="MobiDB-lite"/>
    </source>
</evidence>
<name>A0ABU6S5C7_9FABA</name>
<accession>A0ABU6S5C7</accession>
<dbReference type="Proteomes" id="UP001341840">
    <property type="component" value="Unassembled WGS sequence"/>
</dbReference>
<reference evidence="2 3" key="1">
    <citation type="journal article" date="2023" name="Plants (Basel)">
        <title>Bridging the Gap: Combining Genomics and Transcriptomics Approaches to Understand Stylosanthes scabra, an Orphan Legume from the Brazilian Caatinga.</title>
        <authorList>
            <person name="Ferreira-Neto J.R.C."/>
            <person name="da Silva M.D."/>
            <person name="Binneck E."/>
            <person name="de Melo N.F."/>
            <person name="da Silva R.H."/>
            <person name="de Melo A.L.T.M."/>
            <person name="Pandolfi V."/>
            <person name="Bustamante F.O."/>
            <person name="Brasileiro-Vidal A.C."/>
            <person name="Benko-Iseppon A.M."/>
        </authorList>
    </citation>
    <scope>NUCLEOTIDE SEQUENCE [LARGE SCALE GENOMIC DNA]</scope>
    <source>
        <tissue evidence="2">Leaves</tissue>
    </source>
</reference>
<feature type="compositionally biased region" description="Basic residues" evidence="1">
    <location>
        <begin position="90"/>
        <end position="101"/>
    </location>
</feature>
<comment type="caution">
    <text evidence="2">The sequence shown here is derived from an EMBL/GenBank/DDBJ whole genome shotgun (WGS) entry which is preliminary data.</text>
</comment>
<evidence type="ECO:0000313" key="2">
    <source>
        <dbReference type="EMBL" id="MED6131415.1"/>
    </source>
</evidence>
<protein>
    <submittedName>
        <fullName evidence="2">Uncharacterized protein</fullName>
    </submittedName>
</protein>
<gene>
    <name evidence="2" type="ORF">PIB30_009895</name>
</gene>